<dbReference type="RefSeq" id="WP_014656676.1">
    <property type="nucleotide sequence ID" value="NC_017731.1"/>
</dbReference>
<evidence type="ECO:0000313" key="3">
    <source>
        <dbReference type="Proteomes" id="UP000005012"/>
    </source>
</evidence>
<protein>
    <recommendedName>
        <fullName evidence="1">DSBA-like thioredoxin domain-containing protein</fullName>
    </recommendedName>
</protein>
<evidence type="ECO:0000313" key="2">
    <source>
        <dbReference type="EMBL" id="AFH93077.1"/>
    </source>
</evidence>
<dbReference type="PATRIC" id="fig|1157951.4.peg.1195"/>
<accession>A0A140NKB7</accession>
<name>A0A140NKB7_PROSM</name>
<sequence length="214" mass="23979">MNKITLHYIYDPLCGWCYGASPLIEIANSHPDIVLELHGGGMLAGASCLHMDNQFREHIKQSDKRIAAMTGQIFGDDYLKMLDEPNLVLDSAPPLQAILASEKQQKALAMLKAVQHAHYVSGRHISNPNVLLAIAQEIGLDSEQYQFDYAEQGGNNLEHHIHYSRQLLAQSGSSGFPTLLIKQQHKWLRVPLQNYLGDPQKWQQFLDSLVAANQ</sequence>
<evidence type="ECO:0000259" key="1">
    <source>
        <dbReference type="Pfam" id="PF01323"/>
    </source>
</evidence>
<dbReference type="PANTHER" id="PTHR13887:SF51">
    <property type="entry name" value="DSBA FAMILY PROTEIN"/>
    <property type="match status" value="1"/>
</dbReference>
<gene>
    <name evidence="2" type="ordered locus">S70_06025</name>
</gene>
<dbReference type="Gene3D" id="3.40.30.10">
    <property type="entry name" value="Glutaredoxin"/>
    <property type="match status" value="1"/>
</dbReference>
<proteinExistence type="predicted"/>
<dbReference type="InterPro" id="IPR036249">
    <property type="entry name" value="Thioredoxin-like_sf"/>
</dbReference>
<dbReference type="Pfam" id="PF01323">
    <property type="entry name" value="DSBA"/>
    <property type="match status" value="1"/>
</dbReference>
<dbReference type="GeneID" id="93518132"/>
<reference evidence="3" key="2">
    <citation type="submission" date="2012-04" db="EMBL/GenBank/DDBJ databases">
        <title>Complete genome sequence of Providencia stuartii clinical isolate MRSN 2154.</title>
        <authorList>
            <person name="Clifford R.J."/>
            <person name="Hang J."/>
            <person name="Riley M.C."/>
            <person name="Onmus-Leone F."/>
            <person name="Kuschner R.A."/>
            <person name="Lesho E.P."/>
            <person name="Waterman P.E."/>
        </authorList>
    </citation>
    <scope>NUCLEOTIDE SEQUENCE [LARGE SCALE GENOMIC DNA]</scope>
    <source>
        <strain evidence="3">MRSN 2154</strain>
    </source>
</reference>
<dbReference type="KEGG" id="psi:S70_06025"/>
<dbReference type="GO" id="GO:0016491">
    <property type="term" value="F:oxidoreductase activity"/>
    <property type="evidence" value="ECO:0007669"/>
    <property type="project" value="InterPro"/>
</dbReference>
<dbReference type="EMBL" id="CP003488">
    <property type="protein sequence ID" value="AFH93077.1"/>
    <property type="molecule type" value="Genomic_DNA"/>
</dbReference>
<dbReference type="PANTHER" id="PTHR13887">
    <property type="entry name" value="GLUTATHIONE S-TRANSFERASE KAPPA"/>
    <property type="match status" value="1"/>
</dbReference>
<dbReference type="SUPFAM" id="SSF52833">
    <property type="entry name" value="Thioredoxin-like"/>
    <property type="match status" value="1"/>
</dbReference>
<dbReference type="OrthoDB" id="9813770at2"/>
<organism evidence="2 3">
    <name type="scientific">Providencia stuartii (strain MRSN 2154)</name>
    <dbReference type="NCBI Taxonomy" id="1157951"/>
    <lineage>
        <taxon>Bacteria</taxon>
        <taxon>Pseudomonadati</taxon>
        <taxon>Pseudomonadota</taxon>
        <taxon>Gammaproteobacteria</taxon>
        <taxon>Enterobacterales</taxon>
        <taxon>Morganellaceae</taxon>
        <taxon>Providencia</taxon>
    </lineage>
</organism>
<dbReference type="InterPro" id="IPR001853">
    <property type="entry name" value="DSBA-like_thioredoxin_dom"/>
</dbReference>
<reference evidence="2 3" key="1">
    <citation type="journal article" date="2012" name="J. Bacteriol.">
        <title>Complete Genome Sequence of Providencia stuartii Clinical Isolate MRSN 2154.</title>
        <authorList>
            <person name="Clifford R.J."/>
            <person name="Hang J."/>
            <person name="Riley M.C."/>
            <person name="Onmus-Leone F."/>
            <person name="Kuschner R.A."/>
            <person name="Lesho E.P."/>
            <person name="Waterman P.E."/>
        </authorList>
    </citation>
    <scope>NUCLEOTIDE SEQUENCE [LARGE SCALE GENOMIC DNA]</scope>
    <source>
        <strain evidence="2 3">MRSN 2154</strain>
    </source>
</reference>
<dbReference type="HOGENOM" id="CLU_097497_0_0_6"/>
<dbReference type="CDD" id="cd03025">
    <property type="entry name" value="DsbA_FrnE_like"/>
    <property type="match status" value="1"/>
</dbReference>
<feature type="domain" description="DSBA-like thioredoxin" evidence="1">
    <location>
        <begin position="10"/>
        <end position="186"/>
    </location>
</feature>
<dbReference type="Proteomes" id="UP000005012">
    <property type="component" value="Chromosome"/>
</dbReference>
<dbReference type="AlphaFoldDB" id="A0A140NKB7"/>